<comment type="caution">
    <text evidence="8">The sequence shown here is derived from an EMBL/GenBank/DDBJ whole genome shotgun (WGS) entry which is preliminary data.</text>
</comment>
<dbReference type="Pfam" id="PF07690">
    <property type="entry name" value="MFS_1"/>
    <property type="match status" value="1"/>
</dbReference>
<dbReference type="PANTHER" id="PTHR23513:SF11">
    <property type="entry name" value="STAPHYLOFERRIN A TRANSPORTER"/>
    <property type="match status" value="1"/>
</dbReference>
<evidence type="ECO:0000259" key="7">
    <source>
        <dbReference type="PROSITE" id="PS50850"/>
    </source>
</evidence>
<feature type="domain" description="Major facilitator superfamily (MFS) profile" evidence="7">
    <location>
        <begin position="177"/>
        <end position="413"/>
    </location>
</feature>
<feature type="transmembrane region" description="Helical" evidence="6">
    <location>
        <begin position="20"/>
        <end position="45"/>
    </location>
</feature>
<name>A0ABT4SSQ0_9ACTN</name>
<protein>
    <submittedName>
        <fullName evidence="8">MFS transporter</fullName>
    </submittedName>
</protein>
<feature type="transmembrane region" description="Helical" evidence="6">
    <location>
        <begin position="173"/>
        <end position="192"/>
    </location>
</feature>
<feature type="transmembrane region" description="Helical" evidence="6">
    <location>
        <begin position="344"/>
        <end position="367"/>
    </location>
</feature>
<comment type="subcellular location">
    <subcellularLocation>
        <location evidence="1">Cell membrane</location>
        <topology evidence="1">Multi-pass membrane protein</topology>
    </subcellularLocation>
</comment>
<keyword evidence="2" id="KW-1003">Cell membrane</keyword>
<dbReference type="PANTHER" id="PTHR23513">
    <property type="entry name" value="INTEGRAL MEMBRANE EFFLUX PROTEIN-RELATED"/>
    <property type="match status" value="1"/>
</dbReference>
<evidence type="ECO:0000313" key="8">
    <source>
        <dbReference type="EMBL" id="MDA0640060.1"/>
    </source>
</evidence>
<feature type="transmembrane region" description="Helical" evidence="6">
    <location>
        <begin position="257"/>
        <end position="279"/>
    </location>
</feature>
<evidence type="ECO:0000256" key="3">
    <source>
        <dbReference type="ARBA" id="ARBA00022692"/>
    </source>
</evidence>
<reference evidence="8 9" key="1">
    <citation type="submission" date="2022-11" db="EMBL/GenBank/DDBJ databases">
        <title>Nonomuraea corallina sp. nov., a new species of the genus Nonomuraea isolated from sea side sediment in Thai sea.</title>
        <authorList>
            <person name="Ngamcharungchit C."/>
            <person name="Matsumoto A."/>
            <person name="Suriyachadkun C."/>
            <person name="Panbangred W."/>
            <person name="Inahashi Y."/>
            <person name="Intra B."/>
        </authorList>
    </citation>
    <scope>NUCLEOTIDE SEQUENCE [LARGE SCALE GENOMIC DNA]</scope>
    <source>
        <strain evidence="8 9">DSM 43553</strain>
    </source>
</reference>
<keyword evidence="5 6" id="KW-0472">Membrane</keyword>
<feature type="transmembrane region" description="Helical" evidence="6">
    <location>
        <begin position="145"/>
        <end position="167"/>
    </location>
</feature>
<gene>
    <name evidence="8" type="ORF">OUY24_05480</name>
</gene>
<feature type="transmembrane region" description="Helical" evidence="6">
    <location>
        <begin position="51"/>
        <end position="75"/>
    </location>
</feature>
<evidence type="ECO:0000256" key="1">
    <source>
        <dbReference type="ARBA" id="ARBA00004651"/>
    </source>
</evidence>
<proteinExistence type="predicted"/>
<evidence type="ECO:0000256" key="4">
    <source>
        <dbReference type="ARBA" id="ARBA00022989"/>
    </source>
</evidence>
<feature type="transmembrane region" description="Helical" evidence="6">
    <location>
        <begin position="82"/>
        <end position="100"/>
    </location>
</feature>
<feature type="transmembrane region" description="Helical" evidence="6">
    <location>
        <begin position="228"/>
        <end position="251"/>
    </location>
</feature>
<evidence type="ECO:0000313" key="9">
    <source>
        <dbReference type="Proteomes" id="UP001212498"/>
    </source>
</evidence>
<sequence>MSTERAATYGEVFAVREFRVLFGSFALLVSGDSIKMLALSVLVYAESGSPGLAAAAYMVGWLPYIVGGMFLLSLADRLPARGLMVVGELVRVVVCLLLAYAGLPVWAMLALVLVTGLFSPVFGAARSAMLPDVLPGDAFVLGRSLLGVTSAGAQIGGLAVGGAFLAATGPQGALAATAALSAFGALILRLGLPPSPPRQTDRRGSASGAVRTTLRVNRVLLADRRVRGLLLASWVPPLFLAGGEAMIVPYLGGQGKAGVVLAAAAAGMAVGEFAVGRFAAPALRERLSLPLAVLLGVPWLGFLAAPGVGWAAALAAVAAAGLAYQLGLQRRFVDAVPEDVRGQAFGLLSTGLMTGQAVGAALIGVVGEVFSPRLGIVVAGAAGVLAALALWRPLRPEPAPGRITAEQTPTRTP</sequence>
<dbReference type="InterPro" id="IPR036259">
    <property type="entry name" value="MFS_trans_sf"/>
</dbReference>
<feature type="transmembrane region" description="Helical" evidence="6">
    <location>
        <begin position="106"/>
        <end position="125"/>
    </location>
</feature>
<accession>A0ABT4SSQ0</accession>
<evidence type="ECO:0000256" key="2">
    <source>
        <dbReference type="ARBA" id="ARBA00022475"/>
    </source>
</evidence>
<keyword evidence="3 6" id="KW-0812">Transmembrane</keyword>
<dbReference type="EMBL" id="JAPNUD010000009">
    <property type="protein sequence ID" value="MDA0640060.1"/>
    <property type="molecule type" value="Genomic_DNA"/>
</dbReference>
<dbReference type="InterPro" id="IPR011701">
    <property type="entry name" value="MFS"/>
</dbReference>
<feature type="transmembrane region" description="Helical" evidence="6">
    <location>
        <begin position="291"/>
        <end position="324"/>
    </location>
</feature>
<evidence type="ECO:0000256" key="6">
    <source>
        <dbReference type="SAM" id="Phobius"/>
    </source>
</evidence>
<evidence type="ECO:0000256" key="5">
    <source>
        <dbReference type="ARBA" id="ARBA00023136"/>
    </source>
</evidence>
<organism evidence="8 9">
    <name type="scientific">Nonomuraea ferruginea</name>
    <dbReference type="NCBI Taxonomy" id="46174"/>
    <lineage>
        <taxon>Bacteria</taxon>
        <taxon>Bacillati</taxon>
        <taxon>Actinomycetota</taxon>
        <taxon>Actinomycetes</taxon>
        <taxon>Streptosporangiales</taxon>
        <taxon>Streptosporangiaceae</taxon>
        <taxon>Nonomuraea</taxon>
    </lineage>
</organism>
<keyword evidence="9" id="KW-1185">Reference proteome</keyword>
<dbReference type="InterPro" id="IPR020846">
    <property type="entry name" value="MFS_dom"/>
</dbReference>
<dbReference type="Gene3D" id="1.20.1250.20">
    <property type="entry name" value="MFS general substrate transporter like domains"/>
    <property type="match status" value="1"/>
</dbReference>
<dbReference type="SUPFAM" id="SSF103473">
    <property type="entry name" value="MFS general substrate transporter"/>
    <property type="match status" value="1"/>
</dbReference>
<dbReference type="Proteomes" id="UP001212498">
    <property type="component" value="Unassembled WGS sequence"/>
</dbReference>
<feature type="transmembrane region" description="Helical" evidence="6">
    <location>
        <begin position="374"/>
        <end position="391"/>
    </location>
</feature>
<dbReference type="RefSeq" id="WP_271275403.1">
    <property type="nucleotide sequence ID" value="NZ_BAABFD010000011.1"/>
</dbReference>
<dbReference type="PROSITE" id="PS50850">
    <property type="entry name" value="MFS"/>
    <property type="match status" value="1"/>
</dbReference>
<keyword evidence="4 6" id="KW-1133">Transmembrane helix</keyword>